<evidence type="ECO:0000313" key="1">
    <source>
        <dbReference type="EMBL" id="SKA46979.1"/>
    </source>
</evidence>
<protein>
    <submittedName>
        <fullName evidence="1">Uncharacterized protein</fullName>
    </submittedName>
</protein>
<dbReference type="Proteomes" id="UP000190162">
    <property type="component" value="Unassembled WGS sequence"/>
</dbReference>
<proteinExistence type="predicted"/>
<organism evidence="1 2">
    <name type="scientific">Enterovibrio nigricans DSM 22720</name>
    <dbReference type="NCBI Taxonomy" id="1121868"/>
    <lineage>
        <taxon>Bacteria</taxon>
        <taxon>Pseudomonadati</taxon>
        <taxon>Pseudomonadota</taxon>
        <taxon>Gammaproteobacteria</taxon>
        <taxon>Vibrionales</taxon>
        <taxon>Vibrionaceae</taxon>
        <taxon>Enterovibrio</taxon>
    </lineage>
</organism>
<dbReference type="EMBL" id="FUXU01000005">
    <property type="protein sequence ID" value="SKA46979.1"/>
    <property type="molecule type" value="Genomic_DNA"/>
</dbReference>
<reference evidence="2" key="1">
    <citation type="submission" date="2017-02" db="EMBL/GenBank/DDBJ databases">
        <authorList>
            <person name="Varghese N."/>
            <person name="Submissions S."/>
        </authorList>
    </citation>
    <scope>NUCLEOTIDE SEQUENCE [LARGE SCALE GENOMIC DNA]</scope>
    <source>
        <strain evidence="2">DSM 22720</strain>
    </source>
</reference>
<accession>A0A1T4U347</accession>
<sequence length="62" mass="6631">MDAISFTLIPSGQVPEALYAQFPSINQVADASQEGEIPMLVAEKTVKLLLSRCCSTQSATMV</sequence>
<dbReference type="AlphaFoldDB" id="A0A1T4U347"/>
<evidence type="ECO:0000313" key="2">
    <source>
        <dbReference type="Proteomes" id="UP000190162"/>
    </source>
</evidence>
<gene>
    <name evidence="1" type="ORF">SAMN02745132_00614</name>
</gene>
<dbReference type="RefSeq" id="WP_244556491.1">
    <property type="nucleotide sequence ID" value="NZ_FUXU01000005.1"/>
</dbReference>
<keyword evidence="2" id="KW-1185">Reference proteome</keyword>
<name>A0A1T4U347_9GAMM</name>